<accession>A0A5P1V0A3</accession>
<protein>
    <submittedName>
        <fullName evidence="4">Thymidylate synthase</fullName>
    </submittedName>
</protein>
<evidence type="ECO:0000259" key="3">
    <source>
        <dbReference type="Pfam" id="PF00303"/>
    </source>
</evidence>
<keyword evidence="5" id="KW-1185">Reference proteome</keyword>
<dbReference type="KEGG" id="asue:F2A31_14570"/>
<dbReference type="GO" id="GO:0006231">
    <property type="term" value="P:dTMP biosynthetic process"/>
    <property type="evidence" value="ECO:0007669"/>
    <property type="project" value="TreeGrafter"/>
</dbReference>
<dbReference type="Proteomes" id="UP000325177">
    <property type="component" value="Chromosome"/>
</dbReference>
<dbReference type="SUPFAM" id="SSF55831">
    <property type="entry name" value="Thymidylate synthase/dCMP hydroxymethylase"/>
    <property type="match status" value="1"/>
</dbReference>
<sequence>MHIREKTLDDLLNTTYTSILESGDELTASKGDNFEIRNAILTLENPRSRLSISETRSKLISCIGEFFWYLNGSDELDFIEYYIANYRKFIGYDKTEVLPAFGAYGPRIFGENSQFNKIIEVLKEKPTSRRAVIAIYSKDDLLRQDHRDIPCTCFLQFFIRDDRLHLTTTMRSNDAAIGLVHDVFSFTLIQEIMYTKLVSFFPNLQLGEYTHIVGSLHIYSKDLPDIRHYLGNEGWQNITGMFPLEPTLIDEELPKIIKIEQSLRLGVNLSVLEVNDLKDPFWKELAVILFAYYFFKKEDLETLKLLKDLCQSDPVIYFLAKKCDELVHKGFNNEIL</sequence>
<dbReference type="PANTHER" id="PTHR11548">
    <property type="entry name" value="THYMIDYLATE SYNTHASE 1"/>
    <property type="match status" value="1"/>
</dbReference>
<dbReference type="RefSeq" id="WP_150027222.1">
    <property type="nucleotide sequence ID" value="NZ_CP043909.1"/>
</dbReference>
<dbReference type="AlphaFoldDB" id="A0A5P1V0A3"/>
<name>A0A5P1V0A3_9GAMM</name>
<reference evidence="4 5" key="1">
    <citation type="submission" date="2019-09" db="EMBL/GenBank/DDBJ databases">
        <title>Acinetobacter sp. C16S1 isolated from saline soil.</title>
        <authorList>
            <person name="Xu L."/>
            <person name="Sun J.-Q."/>
        </authorList>
    </citation>
    <scope>NUCLEOTIDE SEQUENCE [LARGE SCALE GENOMIC DNA]</scope>
    <source>
        <strain evidence="4 5">C16S1</strain>
    </source>
</reference>
<dbReference type="EMBL" id="CP043909">
    <property type="protein sequence ID" value="QER40856.1"/>
    <property type="molecule type" value="Genomic_DNA"/>
</dbReference>
<feature type="domain" description="Thymidylate synthase/dCMP hydroxymethylase" evidence="3">
    <location>
        <begin position="57"/>
        <end position="231"/>
    </location>
</feature>
<evidence type="ECO:0000256" key="2">
    <source>
        <dbReference type="ARBA" id="ARBA00022679"/>
    </source>
</evidence>
<keyword evidence="2" id="KW-0808">Transferase</keyword>
<dbReference type="GO" id="GO:0004799">
    <property type="term" value="F:thymidylate synthase activity"/>
    <property type="evidence" value="ECO:0007669"/>
    <property type="project" value="TreeGrafter"/>
</dbReference>
<dbReference type="InterPro" id="IPR036926">
    <property type="entry name" value="Thymidate_synth/dCMP_Mease_sf"/>
</dbReference>
<evidence type="ECO:0000313" key="4">
    <source>
        <dbReference type="EMBL" id="QER40856.1"/>
    </source>
</evidence>
<dbReference type="PANTHER" id="PTHR11548:SF9">
    <property type="entry name" value="THYMIDYLATE SYNTHASE"/>
    <property type="match status" value="1"/>
</dbReference>
<evidence type="ECO:0000313" key="5">
    <source>
        <dbReference type="Proteomes" id="UP000325177"/>
    </source>
</evidence>
<dbReference type="InterPro" id="IPR023451">
    <property type="entry name" value="Thymidate_synth/dCMP_Mease_dom"/>
</dbReference>
<gene>
    <name evidence="4" type="ORF">F2A31_14570</name>
</gene>
<dbReference type="GO" id="GO:0005829">
    <property type="term" value="C:cytosol"/>
    <property type="evidence" value="ECO:0007669"/>
    <property type="project" value="TreeGrafter"/>
</dbReference>
<organism evidence="4 5">
    <name type="scientific">Acinetobacter suaedae</name>
    <dbReference type="NCBI Taxonomy" id="2609668"/>
    <lineage>
        <taxon>Bacteria</taxon>
        <taxon>Pseudomonadati</taxon>
        <taxon>Pseudomonadota</taxon>
        <taxon>Gammaproteobacteria</taxon>
        <taxon>Moraxellales</taxon>
        <taxon>Moraxellaceae</taxon>
        <taxon>Acinetobacter</taxon>
    </lineage>
</organism>
<dbReference type="InterPro" id="IPR045097">
    <property type="entry name" value="Thymidate_synth/dCMP_Mease"/>
</dbReference>
<dbReference type="GO" id="GO:0032259">
    <property type="term" value="P:methylation"/>
    <property type="evidence" value="ECO:0007669"/>
    <property type="project" value="UniProtKB-KW"/>
</dbReference>
<proteinExistence type="predicted"/>
<dbReference type="Gene3D" id="3.30.572.10">
    <property type="entry name" value="Thymidylate synthase/dCMP hydroxymethylase domain"/>
    <property type="match status" value="1"/>
</dbReference>
<evidence type="ECO:0000256" key="1">
    <source>
        <dbReference type="ARBA" id="ARBA00022603"/>
    </source>
</evidence>
<dbReference type="CDD" id="cd00351">
    <property type="entry name" value="TS_Pyrimidine_HMase"/>
    <property type="match status" value="1"/>
</dbReference>
<keyword evidence="1" id="KW-0489">Methyltransferase</keyword>
<dbReference type="Pfam" id="PF00303">
    <property type="entry name" value="Thymidylat_synt"/>
    <property type="match status" value="1"/>
</dbReference>